<comment type="caution">
    <text evidence="1">The sequence shown here is derived from an EMBL/GenBank/DDBJ whole genome shotgun (WGS) entry which is preliminary data.</text>
</comment>
<protein>
    <submittedName>
        <fullName evidence="1">Uncharacterized protein</fullName>
    </submittedName>
</protein>
<dbReference type="Proteomes" id="UP001172680">
    <property type="component" value="Unassembled WGS sequence"/>
</dbReference>
<dbReference type="EMBL" id="JAPDRP010000023">
    <property type="protein sequence ID" value="KAJ9637308.1"/>
    <property type="molecule type" value="Genomic_DNA"/>
</dbReference>
<gene>
    <name evidence="1" type="ORF">H2199_007595</name>
</gene>
<evidence type="ECO:0000313" key="2">
    <source>
        <dbReference type="Proteomes" id="UP001172680"/>
    </source>
</evidence>
<sequence length="179" mass="19425">MATTAKSRLSSLVAHFIPISASPSPDAPSTSRPSWQNYTHTLSPTYFLPRAAAIEPSAPAIYHVTANKRILRRSYGEAADRARGFAYFLLKHGYKRVGILAPNTPAFLEAMFGIGAAGAVSVAINYRLKTGDIAYIFEHAEADLIIVDAEYAHLLEEYKEKNPSVPVVVDTDTDAVEGS</sequence>
<proteinExistence type="predicted"/>
<name>A0ACC2YPW2_9PEZI</name>
<organism evidence="1 2">
    <name type="scientific">Coniosporium tulheliwenetii</name>
    <dbReference type="NCBI Taxonomy" id="3383036"/>
    <lineage>
        <taxon>Eukaryota</taxon>
        <taxon>Fungi</taxon>
        <taxon>Dikarya</taxon>
        <taxon>Ascomycota</taxon>
        <taxon>Pezizomycotina</taxon>
        <taxon>Dothideomycetes</taxon>
        <taxon>Dothideomycetes incertae sedis</taxon>
        <taxon>Coniosporium</taxon>
    </lineage>
</organism>
<evidence type="ECO:0000313" key="1">
    <source>
        <dbReference type="EMBL" id="KAJ9637308.1"/>
    </source>
</evidence>
<reference evidence="1" key="1">
    <citation type="submission" date="2022-10" db="EMBL/GenBank/DDBJ databases">
        <title>Culturing micro-colonial fungi from biological soil crusts in the Mojave desert and describing Neophaeococcomyces mojavensis, and introducing the new genera and species Taxawa tesnikishii.</title>
        <authorList>
            <person name="Kurbessoian T."/>
            <person name="Stajich J.E."/>
        </authorList>
    </citation>
    <scope>NUCLEOTIDE SEQUENCE</scope>
    <source>
        <strain evidence="1">JES_115</strain>
    </source>
</reference>
<keyword evidence="2" id="KW-1185">Reference proteome</keyword>
<accession>A0ACC2YPW2</accession>